<dbReference type="AlphaFoldDB" id="A0A2M7YKS4"/>
<sequence length="109" mass="13211">MLIKICQICKKPFKALSSPYIKFCSIECVDEAYKNRQLDQETINYAIKLIGDKSEREREREREREEISTETLREFFFLEILKINHLLSKKECEEQEKEILENENYDKQK</sequence>
<dbReference type="Proteomes" id="UP000229026">
    <property type="component" value="Unassembled WGS sequence"/>
</dbReference>
<evidence type="ECO:0000313" key="1">
    <source>
        <dbReference type="EMBL" id="PJA63571.1"/>
    </source>
</evidence>
<proteinExistence type="predicted"/>
<name>A0A2M7YKS4_9BACT</name>
<comment type="caution">
    <text evidence="1">The sequence shown here is derived from an EMBL/GenBank/DDBJ whole genome shotgun (WGS) entry which is preliminary data.</text>
</comment>
<gene>
    <name evidence="1" type="ORF">CO161_00545</name>
</gene>
<evidence type="ECO:0000313" key="2">
    <source>
        <dbReference type="Proteomes" id="UP000229026"/>
    </source>
</evidence>
<accession>A0A2M7YKS4</accession>
<reference evidence="2" key="1">
    <citation type="submission" date="2017-09" db="EMBL/GenBank/DDBJ databases">
        <title>Depth-based differentiation of microbial function through sediment-hosted aquifers and enrichment of novel symbionts in the deep terrestrial subsurface.</title>
        <authorList>
            <person name="Probst A.J."/>
            <person name="Ladd B."/>
            <person name="Jarett J.K."/>
            <person name="Geller-Mcgrath D.E."/>
            <person name="Sieber C.M.K."/>
            <person name="Emerson J.B."/>
            <person name="Anantharaman K."/>
            <person name="Thomas B.C."/>
            <person name="Malmstrom R."/>
            <person name="Stieglmeier M."/>
            <person name="Klingl A."/>
            <person name="Woyke T."/>
            <person name="Ryan C.M."/>
            <person name="Banfield J.F."/>
        </authorList>
    </citation>
    <scope>NUCLEOTIDE SEQUENCE [LARGE SCALE GENOMIC DNA]</scope>
</reference>
<organism evidence="1 2">
    <name type="scientific">Candidatus Portnoybacteria bacterium CG_4_9_14_3_um_filter_44_9</name>
    <dbReference type="NCBI Taxonomy" id="1974806"/>
    <lineage>
        <taxon>Bacteria</taxon>
        <taxon>Candidatus Portnoyibacteriota</taxon>
    </lineage>
</organism>
<dbReference type="EMBL" id="PFWH01000020">
    <property type="protein sequence ID" value="PJA63571.1"/>
    <property type="molecule type" value="Genomic_DNA"/>
</dbReference>
<protein>
    <submittedName>
        <fullName evidence="1">Uncharacterized protein</fullName>
    </submittedName>
</protein>